<sequence>MSSMFVTVNEFIGEKWPPFLPKPPDPAVLDHVWIEPPQTTANVDRGGMTTRLLFEKELVLGLPGFDAVSVVLAPGAADGAPAELGLGIDILPKTVLRLTDAPVALRFGPKLLRPMRKVTSGGEARYEPDPGRPFVQFVVPKLSGSASQDGLVSDTPFTAQLPYPVMIGDTGVVIDGATVGFHRSGGKACLVMQWTEGALNRLLGQFVPNLGDRSPAGAQQVTLRMIIGDGLEELRLDWQAAAPGAAFALPGLSVGIPASSRFSLLLLRQGTGLGRAAFVVTLTGNEPVTAGSTFAWGRDGDRELHNDEPPQPPDKPLFKVTLKPTGGPRSLVLLDVPLGAAKLPGFFRELTTPIAPLDLNDPAALCTPVAFDPVDLRDGWTAELSVNIDAGGGAFTLPFLKQGQGGDSQFLQLYTPTPLTGLPITLPQGEVGFDIGVRLRALSMSFDLRCRLTFSLSTFALKVDHDRGIELRSPEAEREFPDLFGLRWRFKGKDLGDKTFHYFTIATKGYNYQIQQPEGALLELDFTRASEEPITFSVRDFALTPKGVNLAATVTDRPARLNGLRTRFRFTDSGFVIRENRIADFTIAGSGPLPPDLVGDATADIALQFAQRDGGNLTLVQGAANLRGVKLLDCKGTRFQFSVDALGLRFVDDGAFHLYFTITGSAQFVLAPGDDADGPLALLGKTRIDLVQCPLTGDAQVIGKHVKFLIELPKPKTFGFLGCFEMELRAIGFVPQCEFFDGDGAMQVTGQLKFAQGPGDTPDSRPDYHELFIGLPLPGEFVPRIHFTRLAVNLAIGAAFRLNGVVDFVDEPDQAGLIGEGLVQIQGLPAIAASFGFLRVRRGAGSPWVRAWFLYLEIRQVSFMIPVIQIYLREIGMGFGYRFTIAAIKAADAENDVKKLLKTLQGLSRTQGDLSKRDRWAVDLEDAGQDPRWTIVLRAMISQTSASASPLRYEAFAEADLACIFLVDAIIAFRSDLTFFMSVRGWFNTNYADYVTNRDGARENPILSGFVLLSPRQKRFLAHISKPEGGKPGVHPPLPDFVRDAIANSRFSATLLIEPGLFHYELGWPNMLRWHTKLGPLAVEIEGGFIFRVSTTELVLGTSFLARGKLELSAGVDLGLVGMRISALARVAFGARYIGVIDFRDPTGNSAIYGAIGLEVQIAFSIEFWIKIPLVFTTIRLSFSFSLEITFSAGLEIGVKGLSIPGVRGVGTVGVACCGHSLQATVKVAFQEDNVQAALDRTKEFLSLGLEATEVDPVPGTAGTLEAASTTDTASTTDAAQTTDAASAFTRMLTPRRAALPPRALAPLLGEGTAAPAEADVFHVPGYVIFVLREAPSWDAERHVYFVLLPQGERLHRDAQGLLDLDEDGFPIAEPELGFLPPPPAEGTVVGKDFALRVPRPAAGETYTLKHFEPLPDPRFVDVSGAVTAGEPITWAVNWAARLYTDGSAERRVVNQTTGQPGAPTPLGDGLSLAQHLANAFKQHYSGAVARPVGDPGPLPGYRPPVTDPRVQNPSDSSFEAAVRGAYEQFSGSPFLKHDTQELYEQLLESAFDPRTTIYAADGAAQDGGDPGTVGTVQANQQAHQLRGVIIHDIISDLRAFHAESDQTERGKLVSRSLAFQMGLVFAVRTADNRRPAWLDQVATGPDVQPSISQRERPEASAPGPTNEGVRTFNVAQAQFNLFPPEFEQVRQYSDASTIALAWDLSWQRQAKPGMSRVQNDPDHHLAHYLVRRRALDGDEAERTTTVKPVKVLHRHTTDVAGADGSDEATPTDTLSLLQPRFQVVDHFPDTADDLAALPREGRGYVYTITPVDFAGTAGRPLTLIATRYPNTPPAVPVDGDLTVSYSIAPSDLDPAGSAATPQVMSPRQVYVEWSEPARQNGPAVPIRTYRLIFRRESTVPIGSYGLDSTTQRGRTAGLPTSNARPLPTDIKIDLDHVFGPPGARAAVIPVATLRERGVLPDGAWRPEAWRVFFQTISDREVPSALAPVQLLLAAEAVAAPPATPAPTDRIEHTGNPREERRPAELEWLPRPTAFGVVRPEDERAEPGTAHAPMPLPSIDVQSDGEDGEDGESAGVAPFVFTGDIGANVGFRPHPLGIRAIRFRWNQGPSGDAAYPLELNAGYRLYELNIDAATTDTFASAARLSEELRLLQEVQMLPADDLPLVPGDTLNTSQWEAWYPGAVQRRRRPDPSAQGVQDERGPWYSWQDSYLEWPAWEGVTQPGGKRTTALHPLLERLVERLRGMRPGSVTDSQGRISDGYAAALQISPPTLPNDLADFLASCPPGADRYGWGALQRLGLAVTFSLHDPVTGAVRGPKLLELLQGLVAKLGNGETTAAPDPDAAAPDAAGPDAAAAPDPDAAAFAAFRRHLHVELLFQPGRSIQLGERPAAGDDLLALVQISLRPTVRQRLRYRAVTISGRSNTEVEVRFTLTAPCSLVDRPDSGAGQLELDPQPAPITRTIRLPLNGEAALLLRGAALPATIEVRPSAKLSVDPQPFDPAIAALLTYDAGRKLLSARTMLSAEQIKLVRPSIAPADLQSVESLAGTVRSEQFGPADERTNHFTVATGALAKAFATADGNPPEHVQWLRLKYYLETLNSNDPKVPDSSRVNLPTAEAEIAKALPDVLAWTARFFDASGAIAARQGELGETGAGPWVATAYPRAGSPALATPDASGRLTYTQLLEDRWAHTLRYYFQPYGRYDLLWQSLRRSPTLFPGRAATEVDIPAVKVDPAAGGLDVVIERTQAVDAPLILGSRRLDEAATPARPPAPGAIWEVIVAQHHEQALAERNQTLVRQLAFRQLAFSLLRRFGYPSWYYWVRAFARQHRFELPVRLVEDEYPPIPDGLPSKPDHLVLDGAADQDELRGLDLPERVGDFSQGVLALQWRALPFYYEHRLLVIAQTDSTVSPINSVTQRDLTYRSPIPNATVSGADIVWRRLPPFPADIPAGAQLQPDTRVRTIAIPLRRFWDSLPDEAQRRWPGETPDPATGGATARKLSALPDPEVVYQIVELFSGNIEVQAECFYDPVAKKFAHRQLGKRFLVARTTLLPPAGALGDFPLAVELVQVSEERLSTGYSTAGLPLDTRNRVAIDAQGRLLFAGVMTSGDRDVLVRLMNEPDAAKIRQLFDGWYVTEPVSAPAADLPARLQALIDFLPTQTLTLVWEGPSDAAAGELRRLPGDSAFTGAIAQIIAQAAGAGPDAVTRVEISVGPEQVPAELRRKAELARNAAGTHYTTLGWNGAMSSADVAALRRWARFPEFAQAVEKLIVAVREAGTSEPPPPSVTVPFVVAVRPTQAALSGALAAKLLLGAVLMRYHGMMRADDPAALLPSYPGRPDQLALRRLHSASQGSGMRGRSLVIRARRGSATPSEPRPIEPRRIEPTDL</sequence>
<keyword evidence="3" id="KW-1185">Reference proteome</keyword>
<dbReference type="Proteomes" id="UP001501509">
    <property type="component" value="Unassembled WGS sequence"/>
</dbReference>
<evidence type="ECO:0000256" key="1">
    <source>
        <dbReference type="SAM" id="MobiDB-lite"/>
    </source>
</evidence>
<proteinExistence type="predicted"/>
<feature type="region of interest" description="Disordered" evidence="1">
    <location>
        <begin position="1488"/>
        <end position="1516"/>
    </location>
</feature>
<feature type="region of interest" description="Disordered" evidence="1">
    <location>
        <begin position="1259"/>
        <end position="1282"/>
    </location>
</feature>
<feature type="region of interest" description="Disordered" evidence="1">
    <location>
        <begin position="2332"/>
        <end position="2356"/>
    </location>
</feature>
<accession>A0ABN3QKZ2</accession>
<comment type="caution">
    <text evidence="2">The sequence shown here is derived from an EMBL/GenBank/DDBJ whole genome shotgun (WGS) entry which is preliminary data.</text>
</comment>
<feature type="compositionally biased region" description="Acidic residues" evidence="1">
    <location>
        <begin position="2063"/>
        <end position="2072"/>
    </location>
</feature>
<feature type="compositionally biased region" description="Pro residues" evidence="1">
    <location>
        <begin position="1495"/>
        <end position="1507"/>
    </location>
</feature>
<evidence type="ECO:0000313" key="2">
    <source>
        <dbReference type="EMBL" id="GAA2629119.1"/>
    </source>
</evidence>
<gene>
    <name evidence="2" type="ORF">GCM10010411_78270</name>
</gene>
<feature type="region of interest" description="Disordered" evidence="1">
    <location>
        <begin position="1905"/>
        <end position="1925"/>
    </location>
</feature>
<dbReference type="EMBL" id="BAAATD010000014">
    <property type="protein sequence ID" value="GAA2629119.1"/>
    <property type="molecule type" value="Genomic_DNA"/>
</dbReference>
<feature type="region of interest" description="Disordered" evidence="1">
    <location>
        <begin position="3343"/>
        <end position="3382"/>
    </location>
</feature>
<name>A0ABN3QKZ2_9ACTN</name>
<feature type="compositionally biased region" description="Low complexity" evidence="1">
    <location>
        <begin position="1267"/>
        <end position="1282"/>
    </location>
</feature>
<feature type="compositionally biased region" description="Basic and acidic residues" evidence="1">
    <location>
        <begin position="3370"/>
        <end position="3382"/>
    </location>
</feature>
<feature type="compositionally biased region" description="Polar residues" evidence="1">
    <location>
        <begin position="1907"/>
        <end position="1924"/>
    </location>
</feature>
<protein>
    <submittedName>
        <fullName evidence="2">Uncharacterized protein</fullName>
    </submittedName>
</protein>
<evidence type="ECO:0000313" key="3">
    <source>
        <dbReference type="Proteomes" id="UP001501509"/>
    </source>
</evidence>
<feature type="compositionally biased region" description="Basic and acidic residues" evidence="1">
    <location>
        <begin position="2009"/>
        <end position="2025"/>
    </location>
</feature>
<dbReference type="RefSeq" id="WP_344547550.1">
    <property type="nucleotide sequence ID" value="NZ_BAAATD010000014.1"/>
</dbReference>
<reference evidence="2 3" key="1">
    <citation type="journal article" date="2019" name="Int. J. Syst. Evol. Microbiol.">
        <title>The Global Catalogue of Microorganisms (GCM) 10K type strain sequencing project: providing services to taxonomists for standard genome sequencing and annotation.</title>
        <authorList>
            <consortium name="The Broad Institute Genomics Platform"/>
            <consortium name="The Broad Institute Genome Sequencing Center for Infectious Disease"/>
            <person name="Wu L."/>
            <person name="Ma J."/>
        </authorList>
    </citation>
    <scope>NUCLEOTIDE SEQUENCE [LARGE SCALE GENOMIC DNA]</scope>
    <source>
        <strain evidence="2 3">JCM 6833</strain>
    </source>
</reference>
<feature type="region of interest" description="Disordered" evidence="1">
    <location>
        <begin position="2000"/>
        <end position="2072"/>
    </location>
</feature>
<feature type="region of interest" description="Disordered" evidence="1">
    <location>
        <begin position="1642"/>
        <end position="1669"/>
    </location>
</feature>
<feature type="compositionally biased region" description="Low complexity" evidence="1">
    <location>
        <begin position="2336"/>
        <end position="2356"/>
    </location>
</feature>
<organism evidence="2 3">
    <name type="scientific">Actinomadura fulvescens</name>
    <dbReference type="NCBI Taxonomy" id="46160"/>
    <lineage>
        <taxon>Bacteria</taxon>
        <taxon>Bacillati</taxon>
        <taxon>Actinomycetota</taxon>
        <taxon>Actinomycetes</taxon>
        <taxon>Streptosporangiales</taxon>
        <taxon>Thermomonosporaceae</taxon>
        <taxon>Actinomadura</taxon>
    </lineage>
</organism>